<organism evidence="7 8">
    <name type="scientific">Schizothecium vesticola</name>
    <dbReference type="NCBI Taxonomy" id="314040"/>
    <lineage>
        <taxon>Eukaryota</taxon>
        <taxon>Fungi</taxon>
        <taxon>Dikarya</taxon>
        <taxon>Ascomycota</taxon>
        <taxon>Pezizomycotina</taxon>
        <taxon>Sordariomycetes</taxon>
        <taxon>Sordariomycetidae</taxon>
        <taxon>Sordariales</taxon>
        <taxon>Schizotheciaceae</taxon>
        <taxon>Schizothecium</taxon>
    </lineage>
</organism>
<evidence type="ECO:0000259" key="6">
    <source>
        <dbReference type="PROSITE" id="PS50048"/>
    </source>
</evidence>
<feature type="domain" description="Zn(2)-C6 fungal-type" evidence="6">
    <location>
        <begin position="64"/>
        <end position="93"/>
    </location>
</feature>
<evidence type="ECO:0000256" key="1">
    <source>
        <dbReference type="ARBA" id="ARBA00022723"/>
    </source>
</evidence>
<keyword evidence="4" id="KW-0539">Nucleus</keyword>
<sequence>MKLDIQSQGFCHPALLSFTMSASEQILSPSSSNASISSKMSLTPKPPSSIASIPRPKRSQVSRACDWCRVHRVKCDTEQPCQNCRNRGAPCTTTGANEIRNLPHAFREIERLRCRIKELEQEVEKRKDSSSTDRGRDSPHSGGSPLSTHTRRPSTPFQAYPTEYDPKIRTEHRADQKARALGVFAGDGRVKQWFGPTSLVYFISRMTSHLAQFGGHPLLDHTIHWSSTTPSFSTADPGLVGSSPDLPPQDLQGVDALDSKTCSGPCHLSPLQEEYFLAMFWQSYHCYLQIVDETCFREMYRSLWTNGAKKRKPSALVDIILALCVQYDTALPMRRGRLEPGSDPWTKDTIMAGRYLYQRCQTLLVAELENPTISTLQCQIFSFYYLCCASFQNMAHSMLATAVRTAHLLGLHLEPSEALPRPERELRKRIWWTLYSLESKTCIKLGRPWLASMSDITCSLPADDHALAIQSGSAVLAGDNVTWLTYTLQSTKLMLAVRNIYLSFHRDLARLTANSETTSIYTDHCLLETLSASLLNHISQALTPWTAAVPDAMRCQRLDPSADAFTPTPCKYSVLSIETFAPLWLQRQRLFLELIYHNFAMTLYRPLINFSPNLTGSSSDSPSSSLPGHTRAPKSNTELCADACVDHAITLTSIAHQALSETDVLKGCHEIFQWQWNAAITLLGYQLACPGSDRASTAREAVDVALQVFEIFGRHFEVGKNAGKVVRNLLVRIDSLAGGSFGAEGFFNLGGESFLVDEGNLNPNGGWDDSDHRMAMDPSLIPVSPVGLASNDGSSVYPGLEGVLSGTMDGAFSVDSFSSFDASFSHGGSNGFEFADPWVFPRST</sequence>
<keyword evidence="3" id="KW-0804">Transcription</keyword>
<dbReference type="GO" id="GO:0006351">
    <property type="term" value="P:DNA-templated transcription"/>
    <property type="evidence" value="ECO:0007669"/>
    <property type="project" value="InterPro"/>
</dbReference>
<dbReference type="GO" id="GO:0000981">
    <property type="term" value="F:DNA-binding transcription factor activity, RNA polymerase II-specific"/>
    <property type="evidence" value="ECO:0007669"/>
    <property type="project" value="InterPro"/>
</dbReference>
<dbReference type="InterPro" id="IPR001138">
    <property type="entry name" value="Zn2Cys6_DnaBD"/>
</dbReference>
<comment type="caution">
    <text evidence="7">The sequence shown here is derived from an EMBL/GenBank/DDBJ whole genome shotgun (WGS) entry which is preliminary data.</text>
</comment>
<dbReference type="InterPro" id="IPR036864">
    <property type="entry name" value="Zn2-C6_fun-type_DNA-bd_sf"/>
</dbReference>
<keyword evidence="2" id="KW-0805">Transcription regulation</keyword>
<dbReference type="SMART" id="SM00906">
    <property type="entry name" value="Fungal_trans"/>
    <property type="match status" value="1"/>
</dbReference>
<gene>
    <name evidence="7" type="ORF">B0T18DRAFT_402366</name>
</gene>
<feature type="compositionally biased region" description="Low complexity" evidence="5">
    <location>
        <begin position="29"/>
        <end position="41"/>
    </location>
</feature>
<dbReference type="AlphaFoldDB" id="A0AA40F5I5"/>
<dbReference type="GO" id="GO:0000435">
    <property type="term" value="P:positive regulation of transcription from RNA polymerase II promoter by galactose"/>
    <property type="evidence" value="ECO:0007669"/>
    <property type="project" value="TreeGrafter"/>
</dbReference>
<dbReference type="Pfam" id="PF00172">
    <property type="entry name" value="Zn_clus"/>
    <property type="match status" value="1"/>
</dbReference>
<dbReference type="InterPro" id="IPR007219">
    <property type="entry name" value="XnlR_reg_dom"/>
</dbReference>
<evidence type="ECO:0000313" key="7">
    <source>
        <dbReference type="EMBL" id="KAK0751372.1"/>
    </source>
</evidence>
<accession>A0AA40F5I5</accession>
<evidence type="ECO:0000256" key="3">
    <source>
        <dbReference type="ARBA" id="ARBA00023163"/>
    </source>
</evidence>
<dbReference type="PANTHER" id="PTHR47424">
    <property type="entry name" value="REGULATORY PROTEIN GAL4"/>
    <property type="match status" value="1"/>
</dbReference>
<dbReference type="GO" id="GO:0008270">
    <property type="term" value="F:zinc ion binding"/>
    <property type="evidence" value="ECO:0007669"/>
    <property type="project" value="InterPro"/>
</dbReference>
<dbReference type="EMBL" id="JAUKUD010000002">
    <property type="protein sequence ID" value="KAK0751372.1"/>
    <property type="molecule type" value="Genomic_DNA"/>
</dbReference>
<evidence type="ECO:0000313" key="8">
    <source>
        <dbReference type="Proteomes" id="UP001172155"/>
    </source>
</evidence>
<reference evidence="7" key="1">
    <citation type="submission" date="2023-06" db="EMBL/GenBank/DDBJ databases">
        <title>Genome-scale phylogeny and comparative genomics of the fungal order Sordariales.</title>
        <authorList>
            <consortium name="Lawrence Berkeley National Laboratory"/>
            <person name="Hensen N."/>
            <person name="Bonometti L."/>
            <person name="Westerberg I."/>
            <person name="Brannstrom I.O."/>
            <person name="Guillou S."/>
            <person name="Cros-Aarteil S."/>
            <person name="Calhoun S."/>
            <person name="Haridas S."/>
            <person name="Kuo A."/>
            <person name="Mondo S."/>
            <person name="Pangilinan J."/>
            <person name="Riley R."/>
            <person name="LaButti K."/>
            <person name="Andreopoulos B."/>
            <person name="Lipzen A."/>
            <person name="Chen C."/>
            <person name="Yanf M."/>
            <person name="Daum C."/>
            <person name="Ng V."/>
            <person name="Clum A."/>
            <person name="Steindorff A."/>
            <person name="Ohm R."/>
            <person name="Martin F."/>
            <person name="Silar P."/>
            <person name="Natvig D."/>
            <person name="Lalanne C."/>
            <person name="Gautier V."/>
            <person name="Ament-velasquez S.L."/>
            <person name="Kruys A."/>
            <person name="Hutchinson M.I."/>
            <person name="Powell A.J."/>
            <person name="Barry K."/>
            <person name="Miller A.N."/>
            <person name="Grigoriev I.V."/>
            <person name="Debuchy R."/>
            <person name="Gladieux P."/>
            <person name="Thoren M.H."/>
            <person name="Johannesson H."/>
        </authorList>
    </citation>
    <scope>NUCLEOTIDE SEQUENCE</scope>
    <source>
        <strain evidence="7">SMH3187-1</strain>
    </source>
</reference>
<keyword evidence="1" id="KW-0479">Metal-binding</keyword>
<protein>
    <submittedName>
        <fullName evidence="7">Fungal-specific transcription factor domain-containing protein</fullName>
    </submittedName>
</protein>
<dbReference type="SUPFAM" id="SSF57701">
    <property type="entry name" value="Zn2/Cys6 DNA-binding domain"/>
    <property type="match status" value="1"/>
</dbReference>
<dbReference type="GO" id="GO:0005634">
    <property type="term" value="C:nucleus"/>
    <property type="evidence" value="ECO:0007669"/>
    <property type="project" value="TreeGrafter"/>
</dbReference>
<keyword evidence="8" id="KW-1185">Reference proteome</keyword>
<dbReference type="CDD" id="cd00067">
    <property type="entry name" value="GAL4"/>
    <property type="match status" value="1"/>
</dbReference>
<dbReference type="Gene3D" id="4.10.240.10">
    <property type="entry name" value="Zn(2)-C6 fungal-type DNA-binding domain"/>
    <property type="match status" value="1"/>
</dbReference>
<dbReference type="GO" id="GO:0000978">
    <property type="term" value="F:RNA polymerase II cis-regulatory region sequence-specific DNA binding"/>
    <property type="evidence" value="ECO:0007669"/>
    <property type="project" value="TreeGrafter"/>
</dbReference>
<evidence type="ECO:0000256" key="5">
    <source>
        <dbReference type="SAM" id="MobiDB-lite"/>
    </source>
</evidence>
<dbReference type="Proteomes" id="UP001172155">
    <property type="component" value="Unassembled WGS sequence"/>
</dbReference>
<dbReference type="Pfam" id="PF04082">
    <property type="entry name" value="Fungal_trans"/>
    <property type="match status" value="1"/>
</dbReference>
<dbReference type="SMART" id="SM00066">
    <property type="entry name" value="GAL4"/>
    <property type="match status" value="1"/>
</dbReference>
<feature type="compositionally biased region" description="Basic and acidic residues" evidence="5">
    <location>
        <begin position="121"/>
        <end position="139"/>
    </location>
</feature>
<dbReference type="CDD" id="cd12148">
    <property type="entry name" value="fungal_TF_MHR"/>
    <property type="match status" value="1"/>
</dbReference>
<dbReference type="InterPro" id="IPR051127">
    <property type="entry name" value="Fungal_SecMet_Regulators"/>
</dbReference>
<feature type="region of interest" description="Disordered" evidence="5">
    <location>
        <begin position="121"/>
        <end position="164"/>
    </location>
</feature>
<dbReference type="PANTHER" id="PTHR47424:SF12">
    <property type="entry name" value="TRANSCRIPTION FACTOR ASQA"/>
    <property type="match status" value="1"/>
</dbReference>
<dbReference type="PROSITE" id="PS00463">
    <property type="entry name" value="ZN2_CY6_FUNGAL_1"/>
    <property type="match status" value="1"/>
</dbReference>
<dbReference type="PROSITE" id="PS50048">
    <property type="entry name" value="ZN2_CY6_FUNGAL_2"/>
    <property type="match status" value="1"/>
</dbReference>
<name>A0AA40F5I5_9PEZI</name>
<evidence type="ECO:0000256" key="2">
    <source>
        <dbReference type="ARBA" id="ARBA00023015"/>
    </source>
</evidence>
<feature type="region of interest" description="Disordered" evidence="5">
    <location>
        <begin position="29"/>
        <end position="55"/>
    </location>
</feature>
<feature type="compositionally biased region" description="Polar residues" evidence="5">
    <location>
        <begin position="144"/>
        <end position="157"/>
    </location>
</feature>
<proteinExistence type="predicted"/>
<evidence type="ECO:0000256" key="4">
    <source>
        <dbReference type="ARBA" id="ARBA00023242"/>
    </source>
</evidence>